<evidence type="ECO:0000256" key="1">
    <source>
        <dbReference type="SAM" id="SignalP"/>
    </source>
</evidence>
<sequence>MSLCLQGGMVWSFVIVLVDVFDRLDGGTDFHIYVTLELHQQLSAVRNDIGVEEGHKYSG</sequence>
<dbReference type="Proteomes" id="UP000054538">
    <property type="component" value="Unassembled WGS sequence"/>
</dbReference>
<feature type="signal peptide" evidence="1">
    <location>
        <begin position="1"/>
        <end position="26"/>
    </location>
</feature>
<protein>
    <submittedName>
        <fullName evidence="2">Uncharacterized protein</fullName>
    </submittedName>
</protein>
<dbReference type="EMBL" id="KN831243">
    <property type="protein sequence ID" value="KIK72095.1"/>
    <property type="molecule type" value="Genomic_DNA"/>
</dbReference>
<reference evidence="3" key="2">
    <citation type="submission" date="2015-01" db="EMBL/GenBank/DDBJ databases">
        <title>Evolutionary Origins and Diversification of the Mycorrhizal Mutualists.</title>
        <authorList>
            <consortium name="DOE Joint Genome Institute"/>
            <consortium name="Mycorrhizal Genomics Consortium"/>
            <person name="Kohler A."/>
            <person name="Kuo A."/>
            <person name="Nagy L.G."/>
            <person name="Floudas D."/>
            <person name="Copeland A."/>
            <person name="Barry K.W."/>
            <person name="Cichocki N."/>
            <person name="Veneault-Fourrey C."/>
            <person name="LaButti K."/>
            <person name="Lindquist E.A."/>
            <person name="Lipzen A."/>
            <person name="Lundell T."/>
            <person name="Morin E."/>
            <person name="Murat C."/>
            <person name="Riley R."/>
            <person name="Ohm R."/>
            <person name="Sun H."/>
            <person name="Tunlid A."/>
            <person name="Henrissat B."/>
            <person name="Grigoriev I.V."/>
            <person name="Hibbett D.S."/>
            <person name="Martin F."/>
        </authorList>
    </citation>
    <scope>NUCLEOTIDE SEQUENCE [LARGE SCALE GENOMIC DNA]</scope>
    <source>
        <strain evidence="3">Ve08.2h10</strain>
    </source>
</reference>
<accession>A0A0D0D5G2</accession>
<keyword evidence="1" id="KW-0732">Signal</keyword>
<proteinExistence type="predicted"/>
<evidence type="ECO:0000313" key="3">
    <source>
        <dbReference type="Proteomes" id="UP000054538"/>
    </source>
</evidence>
<keyword evidence="3" id="KW-1185">Reference proteome</keyword>
<feature type="chain" id="PRO_5002225646" evidence="1">
    <location>
        <begin position="27"/>
        <end position="59"/>
    </location>
</feature>
<name>A0A0D0D5G2_9AGAM</name>
<dbReference type="InParanoid" id="A0A0D0D5G2"/>
<organism evidence="2 3">
    <name type="scientific">Paxillus rubicundulus Ve08.2h10</name>
    <dbReference type="NCBI Taxonomy" id="930991"/>
    <lineage>
        <taxon>Eukaryota</taxon>
        <taxon>Fungi</taxon>
        <taxon>Dikarya</taxon>
        <taxon>Basidiomycota</taxon>
        <taxon>Agaricomycotina</taxon>
        <taxon>Agaricomycetes</taxon>
        <taxon>Agaricomycetidae</taxon>
        <taxon>Boletales</taxon>
        <taxon>Paxilineae</taxon>
        <taxon>Paxillaceae</taxon>
        <taxon>Paxillus</taxon>
    </lineage>
</organism>
<gene>
    <name evidence="2" type="ORF">PAXRUDRAFT_22407</name>
</gene>
<evidence type="ECO:0000313" key="2">
    <source>
        <dbReference type="EMBL" id="KIK72095.1"/>
    </source>
</evidence>
<reference evidence="2 3" key="1">
    <citation type="submission" date="2014-04" db="EMBL/GenBank/DDBJ databases">
        <authorList>
            <consortium name="DOE Joint Genome Institute"/>
            <person name="Kuo A."/>
            <person name="Kohler A."/>
            <person name="Jargeat P."/>
            <person name="Nagy L.G."/>
            <person name="Floudas D."/>
            <person name="Copeland A."/>
            <person name="Barry K.W."/>
            <person name="Cichocki N."/>
            <person name="Veneault-Fourrey C."/>
            <person name="LaButti K."/>
            <person name="Lindquist E.A."/>
            <person name="Lipzen A."/>
            <person name="Lundell T."/>
            <person name="Morin E."/>
            <person name="Murat C."/>
            <person name="Sun H."/>
            <person name="Tunlid A."/>
            <person name="Henrissat B."/>
            <person name="Grigoriev I.V."/>
            <person name="Hibbett D.S."/>
            <person name="Martin F."/>
            <person name="Nordberg H.P."/>
            <person name="Cantor M.N."/>
            <person name="Hua S.X."/>
        </authorList>
    </citation>
    <scope>NUCLEOTIDE SEQUENCE [LARGE SCALE GENOMIC DNA]</scope>
    <source>
        <strain evidence="2 3">Ve08.2h10</strain>
    </source>
</reference>
<dbReference type="HOGENOM" id="CLU_2961523_0_0_1"/>
<dbReference type="AlphaFoldDB" id="A0A0D0D5G2"/>